<keyword evidence="2" id="KW-1185">Reference proteome</keyword>
<sequence length="75" mass="8431">MSHRIAWRSIAQAHIARRRTVPPFPVRRGLNPHVPVLLAAMGSWWYRGKSCNVGPANEHGLANSCWFQVNRGASK</sequence>
<dbReference type="AlphaFoldDB" id="A0A8J5UYY8"/>
<name>A0A8J5UYY8_ZIZPA</name>
<proteinExistence type="predicted"/>
<reference evidence="1" key="1">
    <citation type="journal article" date="2021" name="bioRxiv">
        <title>Whole Genome Assembly and Annotation of Northern Wild Rice, Zizania palustris L., Supports a Whole Genome Duplication in the Zizania Genus.</title>
        <authorList>
            <person name="Haas M."/>
            <person name="Kono T."/>
            <person name="Macchietto M."/>
            <person name="Millas R."/>
            <person name="McGilp L."/>
            <person name="Shao M."/>
            <person name="Duquette J."/>
            <person name="Hirsch C.N."/>
            <person name="Kimball J."/>
        </authorList>
    </citation>
    <scope>NUCLEOTIDE SEQUENCE</scope>
    <source>
        <tissue evidence="1">Fresh leaf tissue</tissue>
    </source>
</reference>
<accession>A0A8J5UYY8</accession>
<protein>
    <submittedName>
        <fullName evidence="1">Uncharacterized protein</fullName>
    </submittedName>
</protein>
<evidence type="ECO:0000313" key="1">
    <source>
        <dbReference type="EMBL" id="KAG8050612.1"/>
    </source>
</evidence>
<organism evidence="1 2">
    <name type="scientific">Zizania palustris</name>
    <name type="common">Northern wild rice</name>
    <dbReference type="NCBI Taxonomy" id="103762"/>
    <lineage>
        <taxon>Eukaryota</taxon>
        <taxon>Viridiplantae</taxon>
        <taxon>Streptophyta</taxon>
        <taxon>Embryophyta</taxon>
        <taxon>Tracheophyta</taxon>
        <taxon>Spermatophyta</taxon>
        <taxon>Magnoliopsida</taxon>
        <taxon>Liliopsida</taxon>
        <taxon>Poales</taxon>
        <taxon>Poaceae</taxon>
        <taxon>BOP clade</taxon>
        <taxon>Oryzoideae</taxon>
        <taxon>Oryzeae</taxon>
        <taxon>Zizaniinae</taxon>
        <taxon>Zizania</taxon>
    </lineage>
</organism>
<dbReference type="Proteomes" id="UP000729402">
    <property type="component" value="Unassembled WGS sequence"/>
</dbReference>
<comment type="caution">
    <text evidence="1">The sequence shown here is derived from an EMBL/GenBank/DDBJ whole genome shotgun (WGS) entry which is preliminary data.</text>
</comment>
<dbReference type="EMBL" id="JAAALK010000289">
    <property type="protein sequence ID" value="KAG8050612.1"/>
    <property type="molecule type" value="Genomic_DNA"/>
</dbReference>
<reference evidence="1" key="2">
    <citation type="submission" date="2021-02" db="EMBL/GenBank/DDBJ databases">
        <authorList>
            <person name="Kimball J.A."/>
            <person name="Haas M.W."/>
            <person name="Macchietto M."/>
            <person name="Kono T."/>
            <person name="Duquette J."/>
            <person name="Shao M."/>
        </authorList>
    </citation>
    <scope>NUCLEOTIDE SEQUENCE</scope>
    <source>
        <tissue evidence="1">Fresh leaf tissue</tissue>
    </source>
</reference>
<gene>
    <name evidence="1" type="ORF">GUJ93_ZPchr0009g363</name>
</gene>
<evidence type="ECO:0000313" key="2">
    <source>
        <dbReference type="Proteomes" id="UP000729402"/>
    </source>
</evidence>